<proteinExistence type="predicted"/>
<dbReference type="EMBL" id="UINC01009089">
    <property type="protein sequence ID" value="SVA40825.1"/>
    <property type="molecule type" value="Genomic_DNA"/>
</dbReference>
<sequence>MLEHGSVRRAYLGVGAQPTRLLDALAKDLGQETGLLLVSVEPTSAVEEGGMFMGDNLVSLGESPVRQMNDLLNGLGIERIGKPFAVCIIRRGQLVELTVSPTVHP</sequence>
<dbReference type="Gene3D" id="2.30.42.10">
    <property type="match status" value="1"/>
</dbReference>
<evidence type="ECO:0000313" key="1">
    <source>
        <dbReference type="EMBL" id="SVA40825.1"/>
    </source>
</evidence>
<dbReference type="InterPro" id="IPR036034">
    <property type="entry name" value="PDZ_sf"/>
</dbReference>
<gene>
    <name evidence="1" type="ORF">METZ01_LOCUS93679</name>
</gene>
<dbReference type="AlphaFoldDB" id="A0A381VKF1"/>
<dbReference type="SUPFAM" id="SSF50156">
    <property type="entry name" value="PDZ domain-like"/>
    <property type="match status" value="1"/>
</dbReference>
<organism evidence="1">
    <name type="scientific">marine metagenome</name>
    <dbReference type="NCBI Taxonomy" id="408172"/>
    <lineage>
        <taxon>unclassified sequences</taxon>
        <taxon>metagenomes</taxon>
        <taxon>ecological metagenomes</taxon>
    </lineage>
</organism>
<protein>
    <submittedName>
        <fullName evidence="1">Uncharacterized protein</fullName>
    </submittedName>
</protein>
<name>A0A381VKF1_9ZZZZ</name>
<reference evidence="1" key="1">
    <citation type="submission" date="2018-05" db="EMBL/GenBank/DDBJ databases">
        <authorList>
            <person name="Lanie J.A."/>
            <person name="Ng W.-L."/>
            <person name="Kazmierczak K.M."/>
            <person name="Andrzejewski T.M."/>
            <person name="Davidsen T.M."/>
            <person name="Wayne K.J."/>
            <person name="Tettelin H."/>
            <person name="Glass J.I."/>
            <person name="Rusch D."/>
            <person name="Podicherti R."/>
            <person name="Tsui H.-C.T."/>
            <person name="Winkler M.E."/>
        </authorList>
    </citation>
    <scope>NUCLEOTIDE SEQUENCE</scope>
</reference>
<accession>A0A381VKF1</accession>